<evidence type="ECO:0000313" key="3">
    <source>
        <dbReference type="Proteomes" id="UP000010552"/>
    </source>
</evidence>
<reference evidence="3" key="1">
    <citation type="journal article" date="2013" name="Science">
        <title>Comparative analysis of bat genomes provides insight into the evolution of flight and immunity.</title>
        <authorList>
            <person name="Zhang G."/>
            <person name="Cowled C."/>
            <person name="Shi Z."/>
            <person name="Huang Z."/>
            <person name="Bishop-Lilly K.A."/>
            <person name="Fang X."/>
            <person name="Wynne J.W."/>
            <person name="Xiong Z."/>
            <person name="Baker M.L."/>
            <person name="Zhao W."/>
            <person name="Tachedjian M."/>
            <person name="Zhu Y."/>
            <person name="Zhou P."/>
            <person name="Jiang X."/>
            <person name="Ng J."/>
            <person name="Yang L."/>
            <person name="Wu L."/>
            <person name="Xiao J."/>
            <person name="Feng Y."/>
            <person name="Chen Y."/>
            <person name="Sun X."/>
            <person name="Zhang Y."/>
            <person name="Marsh G.A."/>
            <person name="Crameri G."/>
            <person name="Broder C.C."/>
            <person name="Frey K.G."/>
            <person name="Wang L.F."/>
            <person name="Wang J."/>
        </authorList>
    </citation>
    <scope>NUCLEOTIDE SEQUENCE [LARGE SCALE GENOMIC DNA]</scope>
</reference>
<feature type="region of interest" description="Disordered" evidence="1">
    <location>
        <begin position="55"/>
        <end position="76"/>
    </location>
</feature>
<evidence type="ECO:0000256" key="1">
    <source>
        <dbReference type="SAM" id="MobiDB-lite"/>
    </source>
</evidence>
<accession>L5KJN4</accession>
<dbReference type="Proteomes" id="UP000010552">
    <property type="component" value="Unassembled WGS sequence"/>
</dbReference>
<dbReference type="InParanoid" id="L5KJN4"/>
<name>L5KJN4_PTEAL</name>
<sequence length="198" mass="21736">MTRLLMVNLHVRRRVRAERGIFPLSFIHLSRVAEGLAQVLAESALGPDGRAALPMRRRRPEHSAIPDSSSRVRVTKPSGKVWKPARVFSGDQPHEVTSQPGGSVPEGPAPLLPLANLVSRRRGAGSSKTGQLWLEFSERALPRPQDALLPGQLSDAPGFETLVFSLTLASTAGGTYHPGWTRLRHQPLTLQSRPWAYH</sequence>
<dbReference type="AlphaFoldDB" id="L5KJN4"/>
<dbReference type="EMBL" id="KB030715">
    <property type="protein sequence ID" value="ELK10743.1"/>
    <property type="molecule type" value="Genomic_DNA"/>
</dbReference>
<organism evidence="2 3">
    <name type="scientific">Pteropus alecto</name>
    <name type="common">Black flying fox</name>
    <dbReference type="NCBI Taxonomy" id="9402"/>
    <lineage>
        <taxon>Eukaryota</taxon>
        <taxon>Metazoa</taxon>
        <taxon>Chordata</taxon>
        <taxon>Craniata</taxon>
        <taxon>Vertebrata</taxon>
        <taxon>Euteleostomi</taxon>
        <taxon>Mammalia</taxon>
        <taxon>Eutheria</taxon>
        <taxon>Laurasiatheria</taxon>
        <taxon>Chiroptera</taxon>
        <taxon>Yinpterochiroptera</taxon>
        <taxon>Pteropodoidea</taxon>
        <taxon>Pteropodidae</taxon>
        <taxon>Pteropodinae</taxon>
        <taxon>Pteropus</taxon>
    </lineage>
</organism>
<evidence type="ECO:0000313" key="2">
    <source>
        <dbReference type="EMBL" id="ELK10743.1"/>
    </source>
</evidence>
<protein>
    <submittedName>
        <fullName evidence="2">Uncharacterized protein</fullName>
    </submittedName>
</protein>
<gene>
    <name evidence="2" type="ORF">PAL_GLEAN10011647</name>
</gene>
<proteinExistence type="predicted"/>
<keyword evidence="3" id="KW-1185">Reference proteome</keyword>